<evidence type="ECO:0000313" key="3">
    <source>
        <dbReference type="Proteomes" id="UP000815677"/>
    </source>
</evidence>
<gene>
    <name evidence="2" type="ORF">MCHLO_03972</name>
</gene>
<proteinExistence type="predicted"/>
<sequence>MTTGLRVSGVGGCVCTRHECVRPNGLGDLQKGERYCNMDWILFSAIMTLTAVFLTISYDIACQWKLRLSERMARLPSHMQKDQQTMKLQFGLPVFHAPSHINECQEENDLSLKPGVGKTDGEAIERFWSNLNPAAYSTKEMGLGHRADVLDDHIDNHNFLKNLGLGSNLQRRLVVARDEYARQEAAFGAVSDGITTDLQAEWTAQVRAWEANNMQTNPYVRQTEDCLSEAQIRLQLQEEEKRANAEGHAGIAGGSATAFIAAGIQIEDTQQRILEHISAPSLMTASHELKTEELRASLLRKIVRFRELQCIYMPGAPAVLAKIETLRDQNEVPPPPELIRLVMPSQMAWKNDLGGPTGCLPGLAVIEERQRVSQCENTLSQLRSSLHARRWLIAHRNANLTGQRQTTRAAKLMERMGHRTDWLKARYDRGFGALAGLRVAAAYAYLRPLSPDDVRLDQDRDIADLDARSKLAKINTSRGARPSRNMPSTSKSRRLMSWIWTAQGAFDDDEAHLHDSLRMEWTRAMARRDRWREEVALLEEEMRRVLRYLGWQSNWWDDQAIRREVPDLALAAGLRAYALKSSSYSNRLMGYFQSKWMKETTSSVVNNSASEVQPEVDEEQ</sequence>
<reference evidence="2" key="1">
    <citation type="submission" date="2014-09" db="EMBL/GenBank/DDBJ databases">
        <title>Genome sequence of the luminous mushroom Mycena chlorophos for searching fungal bioluminescence genes.</title>
        <authorList>
            <person name="Tanaka Y."/>
            <person name="Kasuga D."/>
            <person name="Oba Y."/>
            <person name="Hase S."/>
            <person name="Sato K."/>
            <person name="Oba Y."/>
            <person name="Sakakibara Y."/>
        </authorList>
    </citation>
    <scope>NUCLEOTIDE SEQUENCE</scope>
</reference>
<keyword evidence="1" id="KW-0812">Transmembrane</keyword>
<evidence type="ECO:0000313" key="2">
    <source>
        <dbReference type="EMBL" id="GAT46441.1"/>
    </source>
</evidence>
<organism evidence="2 3">
    <name type="scientific">Mycena chlorophos</name>
    <name type="common">Agaric fungus</name>
    <name type="synonym">Agaricus chlorophos</name>
    <dbReference type="NCBI Taxonomy" id="658473"/>
    <lineage>
        <taxon>Eukaryota</taxon>
        <taxon>Fungi</taxon>
        <taxon>Dikarya</taxon>
        <taxon>Basidiomycota</taxon>
        <taxon>Agaricomycotina</taxon>
        <taxon>Agaricomycetes</taxon>
        <taxon>Agaricomycetidae</taxon>
        <taxon>Agaricales</taxon>
        <taxon>Marasmiineae</taxon>
        <taxon>Mycenaceae</taxon>
        <taxon>Mycena</taxon>
    </lineage>
</organism>
<keyword evidence="3" id="KW-1185">Reference proteome</keyword>
<evidence type="ECO:0000256" key="1">
    <source>
        <dbReference type="SAM" id="Phobius"/>
    </source>
</evidence>
<dbReference type="EMBL" id="DF842518">
    <property type="protein sequence ID" value="GAT46441.1"/>
    <property type="molecule type" value="Genomic_DNA"/>
</dbReference>
<accession>A0ABQ0L5R0</accession>
<protein>
    <submittedName>
        <fullName evidence="2">Uncharacterized protein</fullName>
    </submittedName>
</protein>
<feature type="transmembrane region" description="Helical" evidence="1">
    <location>
        <begin position="40"/>
        <end position="61"/>
    </location>
</feature>
<keyword evidence="1" id="KW-1133">Transmembrane helix</keyword>
<dbReference type="PANTHER" id="PTHR33096">
    <property type="entry name" value="CXC2 DOMAIN-CONTAINING PROTEIN"/>
    <property type="match status" value="1"/>
</dbReference>
<name>A0ABQ0L5R0_MYCCL</name>
<keyword evidence="1" id="KW-0472">Membrane</keyword>
<dbReference type="Pfam" id="PF18758">
    <property type="entry name" value="KDZ"/>
    <property type="match status" value="1"/>
</dbReference>
<dbReference type="InterPro" id="IPR040521">
    <property type="entry name" value="KDZ"/>
</dbReference>
<dbReference type="Proteomes" id="UP000815677">
    <property type="component" value="Unassembled WGS sequence"/>
</dbReference>
<dbReference type="PANTHER" id="PTHR33096:SF1">
    <property type="entry name" value="CXC1-LIKE CYSTEINE CLUSTER ASSOCIATED WITH KDZ TRANSPOSASES DOMAIN-CONTAINING PROTEIN"/>
    <property type="match status" value="1"/>
</dbReference>